<organism evidence="2 3">
    <name type="scientific">Synechococcus phage S-H34</name>
    <dbReference type="NCBI Taxonomy" id="2718942"/>
    <lineage>
        <taxon>Viruses</taxon>
        <taxon>Duplodnaviria</taxon>
        <taxon>Heunggongvirae</taxon>
        <taxon>Uroviricota</taxon>
        <taxon>Caudoviricetes</taxon>
        <taxon>Pantevenvirales</taxon>
        <taxon>Kyanoviridae</taxon>
        <taxon>Makaravirus</taxon>
        <taxon>Makaravirus thirtyfour</taxon>
    </lineage>
</organism>
<dbReference type="RefSeq" id="YP_010670745.1">
    <property type="nucleotide sequence ID" value="NC_070965.1"/>
</dbReference>
<keyword evidence="1" id="KW-0472">Membrane</keyword>
<dbReference type="KEGG" id="vg:77946955"/>
<evidence type="ECO:0000256" key="1">
    <source>
        <dbReference type="SAM" id="Phobius"/>
    </source>
</evidence>
<evidence type="ECO:0000313" key="3">
    <source>
        <dbReference type="Proteomes" id="UP000501900"/>
    </source>
</evidence>
<keyword evidence="3" id="KW-1185">Reference proteome</keyword>
<sequence>MRNQPLAVSFAAFVLSDLILIAAFYFHNGNMHLLTTLKNAFGG</sequence>
<feature type="transmembrane region" description="Helical" evidence="1">
    <location>
        <begin position="6"/>
        <end position="26"/>
    </location>
</feature>
<keyword evidence="1" id="KW-0812">Transmembrane</keyword>
<name>A0A6G8R6R0_9CAUD</name>
<accession>A0A6G8R6R0</accession>
<evidence type="ECO:0000313" key="2">
    <source>
        <dbReference type="EMBL" id="QIN97077.1"/>
    </source>
</evidence>
<dbReference type="GeneID" id="77946955"/>
<keyword evidence="1" id="KW-1133">Transmembrane helix</keyword>
<dbReference type="EMBL" id="MT162467">
    <property type="protein sequence ID" value="QIN97077.1"/>
    <property type="molecule type" value="Genomic_DNA"/>
</dbReference>
<protein>
    <submittedName>
        <fullName evidence="2">Uncharacterized protein</fullName>
    </submittedName>
</protein>
<proteinExistence type="predicted"/>
<reference evidence="2 3" key="1">
    <citation type="submission" date="2020-03" db="EMBL/GenBank/DDBJ databases">
        <title>The Isolation and Genome Sequence of a Novel Cyanophage S-H34 from the Huanghai Sea, China.</title>
        <authorList>
            <person name="Jiang T."/>
        </authorList>
    </citation>
    <scope>NUCLEOTIDE SEQUENCE [LARGE SCALE GENOMIC DNA]</scope>
</reference>
<dbReference type="Proteomes" id="UP000501900">
    <property type="component" value="Genome"/>
</dbReference>